<accession>A0A9P0DE09</accession>
<evidence type="ECO:0000313" key="5">
    <source>
        <dbReference type="EMBL" id="CAH1117680.1"/>
    </source>
</evidence>
<dbReference type="OrthoDB" id="7255276at2759"/>
<dbReference type="PANTHER" id="PTHR10380">
    <property type="entry name" value="CUTICLE PROTEIN"/>
    <property type="match status" value="1"/>
</dbReference>
<reference evidence="5" key="2">
    <citation type="submission" date="2022-10" db="EMBL/GenBank/DDBJ databases">
        <authorList>
            <consortium name="ENA_rothamsted_submissions"/>
            <consortium name="culmorum"/>
            <person name="King R."/>
        </authorList>
    </citation>
    <scope>NUCLEOTIDE SEQUENCE</scope>
</reference>
<dbReference type="GO" id="GO:0062129">
    <property type="term" value="C:chitin-based extracellular matrix"/>
    <property type="evidence" value="ECO:0007669"/>
    <property type="project" value="TreeGrafter"/>
</dbReference>
<dbReference type="InterPro" id="IPR031311">
    <property type="entry name" value="CHIT_BIND_RR_consensus"/>
</dbReference>
<sequence length="173" mass="18305">MFLLLIAIFALIAPAISRPQEPAPVVAATAQRARSGEESTPIPIINQTEDSSPDGNFHFSYETGNGIKVDEKGYLKEGQNASDLIQVIEGSVSYTDSNGTLINLRYIADENGYQPTGDHLPVAPPLPEYVVRLLNSTAQSEFSQGTSQVRADSAPAASVVSTPVPLPPVAATV</sequence>
<reference evidence="5" key="1">
    <citation type="submission" date="2022-01" db="EMBL/GenBank/DDBJ databases">
        <authorList>
            <person name="King R."/>
        </authorList>
    </citation>
    <scope>NUCLEOTIDE SEQUENCE</scope>
</reference>
<evidence type="ECO:0000256" key="1">
    <source>
        <dbReference type="ARBA" id="ARBA00022460"/>
    </source>
</evidence>
<dbReference type="PROSITE" id="PS00233">
    <property type="entry name" value="CHIT_BIND_RR_1"/>
    <property type="match status" value="1"/>
</dbReference>
<keyword evidence="1 2" id="KW-0193">Cuticle</keyword>
<dbReference type="EMBL" id="OU896716">
    <property type="protein sequence ID" value="CAH1117680.1"/>
    <property type="molecule type" value="Genomic_DNA"/>
</dbReference>
<feature type="signal peptide" evidence="4">
    <location>
        <begin position="1"/>
        <end position="17"/>
    </location>
</feature>
<feature type="region of interest" description="Disordered" evidence="3">
    <location>
        <begin position="33"/>
        <end position="55"/>
    </location>
</feature>
<dbReference type="PROSITE" id="PS51155">
    <property type="entry name" value="CHIT_BIND_RR_2"/>
    <property type="match status" value="1"/>
</dbReference>
<evidence type="ECO:0000256" key="4">
    <source>
        <dbReference type="SAM" id="SignalP"/>
    </source>
</evidence>
<dbReference type="GO" id="GO:0008010">
    <property type="term" value="F:structural constituent of chitin-based larval cuticle"/>
    <property type="evidence" value="ECO:0007669"/>
    <property type="project" value="TreeGrafter"/>
</dbReference>
<evidence type="ECO:0000256" key="3">
    <source>
        <dbReference type="SAM" id="MobiDB-lite"/>
    </source>
</evidence>
<dbReference type="InterPro" id="IPR000618">
    <property type="entry name" value="Insect_cuticle"/>
</dbReference>
<dbReference type="PANTHER" id="PTHR10380:SF215">
    <property type="entry name" value="CUTICULAR PROTEIN 49AG"/>
    <property type="match status" value="1"/>
</dbReference>
<proteinExistence type="predicted"/>
<keyword evidence="4" id="KW-0732">Signal</keyword>
<dbReference type="Pfam" id="PF00379">
    <property type="entry name" value="Chitin_bind_4"/>
    <property type="match status" value="1"/>
</dbReference>
<dbReference type="Proteomes" id="UP001153737">
    <property type="component" value="Chromosome 10"/>
</dbReference>
<organism evidence="5 6">
    <name type="scientific">Phaedon cochleariae</name>
    <name type="common">Mustard beetle</name>
    <dbReference type="NCBI Taxonomy" id="80249"/>
    <lineage>
        <taxon>Eukaryota</taxon>
        <taxon>Metazoa</taxon>
        <taxon>Ecdysozoa</taxon>
        <taxon>Arthropoda</taxon>
        <taxon>Hexapoda</taxon>
        <taxon>Insecta</taxon>
        <taxon>Pterygota</taxon>
        <taxon>Neoptera</taxon>
        <taxon>Endopterygota</taxon>
        <taxon>Coleoptera</taxon>
        <taxon>Polyphaga</taxon>
        <taxon>Cucujiformia</taxon>
        <taxon>Chrysomeloidea</taxon>
        <taxon>Chrysomelidae</taxon>
        <taxon>Chrysomelinae</taxon>
        <taxon>Chrysomelini</taxon>
        <taxon>Phaedon</taxon>
    </lineage>
</organism>
<feature type="chain" id="PRO_5040355237" evidence="4">
    <location>
        <begin position="18"/>
        <end position="173"/>
    </location>
</feature>
<dbReference type="AlphaFoldDB" id="A0A9P0DE09"/>
<gene>
    <name evidence="5" type="ORF">PHAECO_LOCUS1887</name>
</gene>
<feature type="compositionally biased region" description="Polar residues" evidence="3">
    <location>
        <begin position="45"/>
        <end position="54"/>
    </location>
</feature>
<evidence type="ECO:0000313" key="6">
    <source>
        <dbReference type="Proteomes" id="UP001153737"/>
    </source>
</evidence>
<protein>
    <submittedName>
        <fullName evidence="5">Uncharacterized protein</fullName>
    </submittedName>
</protein>
<name>A0A9P0DE09_PHACE</name>
<keyword evidence="6" id="KW-1185">Reference proteome</keyword>
<dbReference type="PRINTS" id="PR00947">
    <property type="entry name" value="CUTICLE"/>
</dbReference>
<dbReference type="InterPro" id="IPR050468">
    <property type="entry name" value="Cuticle_Struct_Prot"/>
</dbReference>
<evidence type="ECO:0000256" key="2">
    <source>
        <dbReference type="PROSITE-ProRule" id="PRU00497"/>
    </source>
</evidence>